<protein>
    <submittedName>
        <fullName evidence="1">Uncharacterized protein</fullName>
    </submittedName>
</protein>
<organism evidence="1">
    <name type="scientific">marine sediment metagenome</name>
    <dbReference type="NCBI Taxonomy" id="412755"/>
    <lineage>
        <taxon>unclassified sequences</taxon>
        <taxon>metagenomes</taxon>
        <taxon>ecological metagenomes</taxon>
    </lineage>
</organism>
<accession>A0A0F9KMU9</accession>
<dbReference type="EMBL" id="LAZR01007741">
    <property type="protein sequence ID" value="KKM83263.1"/>
    <property type="molecule type" value="Genomic_DNA"/>
</dbReference>
<dbReference type="AlphaFoldDB" id="A0A0F9KMU9"/>
<proteinExistence type="predicted"/>
<reference evidence="1" key="1">
    <citation type="journal article" date="2015" name="Nature">
        <title>Complex archaea that bridge the gap between prokaryotes and eukaryotes.</title>
        <authorList>
            <person name="Spang A."/>
            <person name="Saw J.H."/>
            <person name="Jorgensen S.L."/>
            <person name="Zaremba-Niedzwiedzka K."/>
            <person name="Martijn J."/>
            <person name="Lind A.E."/>
            <person name="van Eijk R."/>
            <person name="Schleper C."/>
            <person name="Guy L."/>
            <person name="Ettema T.J."/>
        </authorList>
    </citation>
    <scope>NUCLEOTIDE SEQUENCE</scope>
</reference>
<sequence length="65" mass="8348">MSETRGRQRQNLNHKIELLHRSSERMMRGLKLPRDKGWWWFMRKEAWLHLQRAWEVMWMVLWRKD</sequence>
<evidence type="ECO:0000313" key="1">
    <source>
        <dbReference type="EMBL" id="KKM83263.1"/>
    </source>
</evidence>
<comment type="caution">
    <text evidence="1">The sequence shown here is derived from an EMBL/GenBank/DDBJ whole genome shotgun (WGS) entry which is preliminary data.</text>
</comment>
<gene>
    <name evidence="1" type="ORF">LCGC14_1311200</name>
</gene>
<name>A0A0F9KMU9_9ZZZZ</name>